<evidence type="ECO:0000256" key="1">
    <source>
        <dbReference type="SAM" id="MobiDB-lite"/>
    </source>
</evidence>
<organism evidence="2 3">
    <name type="scientific">Candidatus Endobugula sertula</name>
    <name type="common">Bugula neritina bacterial symbiont</name>
    <dbReference type="NCBI Taxonomy" id="62101"/>
    <lineage>
        <taxon>Bacteria</taxon>
        <taxon>Pseudomonadati</taxon>
        <taxon>Pseudomonadota</taxon>
        <taxon>Gammaproteobacteria</taxon>
        <taxon>Cellvibrionales</taxon>
        <taxon>Cellvibrionaceae</taxon>
        <taxon>Candidatus Endobugula</taxon>
    </lineage>
</organism>
<name>A0A1D2QTU4_9GAMM</name>
<dbReference type="EMBL" id="MDLC01000002">
    <property type="protein sequence ID" value="ODS25011.1"/>
    <property type="molecule type" value="Genomic_DNA"/>
</dbReference>
<accession>A0A1D2QTU4</accession>
<protein>
    <submittedName>
        <fullName evidence="2">Uncharacterized protein</fullName>
    </submittedName>
</protein>
<gene>
    <name evidence="2" type="ORF">AB835_00450</name>
</gene>
<evidence type="ECO:0000313" key="3">
    <source>
        <dbReference type="Proteomes" id="UP000242502"/>
    </source>
</evidence>
<feature type="compositionally biased region" description="Basic and acidic residues" evidence="1">
    <location>
        <begin position="146"/>
        <end position="155"/>
    </location>
</feature>
<dbReference type="STRING" id="62101.AB835_00450"/>
<feature type="region of interest" description="Disordered" evidence="1">
    <location>
        <begin position="112"/>
        <end position="170"/>
    </location>
</feature>
<proteinExistence type="predicted"/>
<dbReference type="Proteomes" id="UP000242502">
    <property type="component" value="Unassembled WGS sequence"/>
</dbReference>
<dbReference type="AlphaFoldDB" id="A0A1D2QTU4"/>
<comment type="caution">
    <text evidence="2">The sequence shown here is derived from an EMBL/GenBank/DDBJ whole genome shotgun (WGS) entry which is preliminary data.</text>
</comment>
<evidence type="ECO:0000313" key="2">
    <source>
        <dbReference type="EMBL" id="ODS25011.1"/>
    </source>
</evidence>
<reference evidence="2 3" key="1">
    <citation type="journal article" date="2016" name="Appl. Environ. Microbiol.">
        <title>Lack of Overt Genome Reduction in the Bryostatin-Producing Bryozoan Symbiont "Candidatus Endobugula sertula".</title>
        <authorList>
            <person name="Miller I.J."/>
            <person name="Vanee N."/>
            <person name="Fong S.S."/>
            <person name="Lim-Fong G.E."/>
            <person name="Kwan J.C."/>
        </authorList>
    </citation>
    <scope>NUCLEOTIDE SEQUENCE [LARGE SCALE GENOMIC DNA]</scope>
    <source>
        <strain evidence="2">AB1-4</strain>
    </source>
</reference>
<sequence>MLFDTLKSACFYGKLLVIHRLKSVLTSMDTKPQICIQSCAVLCLLLFATMALAQTETQADNAYHCTLVPLEAVDEATLTKAERIAQMEDSLRDSIDQYDSCVEQVISHHVTVRTGVGQREEREEGQIGGDPEPGGSLEESNASDQNKIDNQHTDTHSNGTKNQEIGPKDNDAAICKILKEELRIEKDAKKQQELKEISKSYRCRS</sequence>